<name>A0A2G5PCH7_9MYCO</name>
<dbReference type="Gene3D" id="1.10.3670.10">
    <property type="entry name" value="Putative xylanase like domain"/>
    <property type="match status" value="1"/>
</dbReference>
<dbReference type="InterPro" id="IPR038765">
    <property type="entry name" value="Papain-like_cys_pep_sf"/>
</dbReference>
<dbReference type="SUPFAM" id="SSF54001">
    <property type="entry name" value="Cysteine proteinases"/>
    <property type="match status" value="1"/>
</dbReference>
<dbReference type="Pfam" id="PF07313">
    <property type="entry name" value="AmiA-like"/>
    <property type="match status" value="1"/>
</dbReference>
<evidence type="ECO:0000313" key="2">
    <source>
        <dbReference type="EMBL" id="PIB75780.1"/>
    </source>
</evidence>
<organism evidence="2 3">
    <name type="scientific">Mycolicibacterium brumae</name>
    <dbReference type="NCBI Taxonomy" id="85968"/>
    <lineage>
        <taxon>Bacteria</taxon>
        <taxon>Bacillati</taxon>
        <taxon>Actinomycetota</taxon>
        <taxon>Actinomycetes</taxon>
        <taxon>Mycobacteriales</taxon>
        <taxon>Mycobacteriaceae</taxon>
        <taxon>Mycolicibacterium</taxon>
    </lineage>
</organism>
<accession>A0A2G5PCH7</accession>
<evidence type="ECO:0000256" key="1">
    <source>
        <dbReference type="SAM" id="SignalP"/>
    </source>
</evidence>
<dbReference type="Proteomes" id="UP000230551">
    <property type="component" value="Unassembled WGS sequence"/>
</dbReference>
<dbReference type="EMBL" id="PDCN02000008">
    <property type="protein sequence ID" value="PIB75780.1"/>
    <property type="molecule type" value="Genomic_DNA"/>
</dbReference>
<proteinExistence type="predicted"/>
<feature type="signal peptide" evidence="1">
    <location>
        <begin position="1"/>
        <end position="35"/>
    </location>
</feature>
<dbReference type="STRING" id="85968.GCA_900073015_03051"/>
<keyword evidence="1" id="KW-0732">Signal</keyword>
<keyword evidence="3" id="KW-1185">Reference proteome</keyword>
<evidence type="ECO:0000313" key="3">
    <source>
        <dbReference type="Proteomes" id="UP000230551"/>
    </source>
</evidence>
<sequence length="277" mass="29131">MPVRSQSARPVPRALGLLAALALLAGLVTAPPSSADPEVSISAQSERILTGLLSTRNQMQAQSVSARAALLSADFLGTPYGANTLIGSATQPEQLVVELGRVDCFTFADYVEALKRGGDREEFLDGLVDVRYRDGVVDFAHRKHFFTDWAAVGPAVATDVTPSLGDGVVAVTKKLNQKDSGGTYLDGIPVVTRQVSYLPSNAVDAAVLGKLRTGDYLGAYATDGGLDVTHVGVYIDTPDGPMFRNASSLSGDRQVVDTPLTGYLATVPGIVVLRPVM</sequence>
<dbReference type="AlphaFoldDB" id="A0A2G5PCH7"/>
<dbReference type="InterPro" id="IPR010846">
    <property type="entry name" value="AmiA-like"/>
</dbReference>
<comment type="caution">
    <text evidence="2">The sequence shown here is derived from an EMBL/GenBank/DDBJ whole genome shotgun (WGS) entry which is preliminary data.</text>
</comment>
<dbReference type="Gene3D" id="2.30.260.10">
    <property type="entry name" value="putative xylanase like domain"/>
    <property type="match status" value="1"/>
</dbReference>
<dbReference type="OrthoDB" id="9796191at2"/>
<protein>
    <submittedName>
        <fullName evidence="2">DUF1460 domain-containing protein</fullName>
    </submittedName>
</protein>
<gene>
    <name evidence="2" type="ORF">CQY22_008610</name>
</gene>
<reference evidence="2 3" key="1">
    <citation type="journal article" date="2017" name="Infect. Genet. Evol.">
        <title>The new phylogeny of the genus Mycobacterium: The old and the news.</title>
        <authorList>
            <person name="Tortoli E."/>
            <person name="Fedrizzi T."/>
            <person name="Meehan C.J."/>
            <person name="Trovato A."/>
            <person name="Grottola A."/>
            <person name="Giacobazzi E."/>
            <person name="Serpini G.F."/>
            <person name="Tagliazucchi S."/>
            <person name="Fabio A."/>
            <person name="Bettua C."/>
            <person name="Bertorelli R."/>
            <person name="Frascaro F."/>
            <person name="De Sanctis V."/>
            <person name="Pecorari M."/>
            <person name="Jousson O."/>
            <person name="Segata N."/>
            <person name="Cirillo D.M."/>
        </authorList>
    </citation>
    <scope>NUCLEOTIDE SEQUENCE [LARGE SCALE GENOMIC DNA]</scope>
    <source>
        <strain evidence="2 3">CIP1034565</strain>
    </source>
</reference>
<feature type="chain" id="PRO_5013841817" evidence="1">
    <location>
        <begin position="36"/>
        <end position="277"/>
    </location>
</feature>